<dbReference type="STRING" id="1006006.Mcup_1503"/>
<keyword evidence="6" id="KW-0963">Cytoplasm</keyword>
<dbReference type="eggNOG" id="arCOG04125">
    <property type="taxonomic scope" value="Archaea"/>
</dbReference>
<dbReference type="EMBL" id="CP002656">
    <property type="protein sequence ID" value="AEB95606.1"/>
    <property type="molecule type" value="Genomic_DNA"/>
</dbReference>
<feature type="domain" description="RNA 3'-terminal phosphate cyclase insert" evidence="9">
    <location>
        <begin position="177"/>
        <end position="270"/>
    </location>
</feature>
<evidence type="ECO:0000256" key="2">
    <source>
        <dbReference type="ARBA" id="ARBA00021428"/>
    </source>
</evidence>
<keyword evidence="5 6" id="KW-0067">ATP-binding</keyword>
<comment type="function">
    <text evidence="6">Catalyzes the conversion of 3'-phosphate to a 2',3'-cyclic phosphodiester at the end of RNA. The mechanism of action of the enzyme occurs in 3 steps: (A) adenylation of the enzyme by ATP; (B) transfer of adenylate to an RNA-N3'P to produce RNA-N3'PP5'A; (C) and attack of the adjacent 2'-hydroxyl on the 3'-phosphorus in the diester linkage to produce the cyclic end product. The biological role of this enzyme is unknown but it is likely to function in some aspects of cellular RNA processing.</text>
</comment>
<keyword evidence="4 6" id="KW-0547">Nucleotide-binding</keyword>
<feature type="active site" description="Tele-AMP-histidine intermediate" evidence="6">
    <location>
        <position position="303"/>
    </location>
</feature>
<dbReference type="InterPro" id="IPR000228">
    <property type="entry name" value="RNA3'_term_phos_cyc"/>
</dbReference>
<feature type="domain" description="RNA 3'-terminal phosphate cyclase" evidence="8">
    <location>
        <begin position="9"/>
        <end position="320"/>
    </location>
</feature>
<sequence>MIELDGSFGEGGGQILRTSLALSCLTGKGFKITNIRAKRKNPGLQPQHLSSVELMKAICSARVKGDELNSTVLVFEPEEIKEGDFTIDIGTAGSISLVAITALPVMINRKITLKIRGGTDVPHSPPIDYLRLILIPILEKAGIKGEIGLVRRGHFPKGDGEAVFSFFNAKISEVNLTEFGKLSEIAGISHSTSLPPHVAKRQIQGTLRILNQLKVPTKIIEDTETTGTVGSGIVLAARGDSVIGSSSLGERGVSAEKIGENAAKDLISELSSGAAVDSHMSDILITLSSLTNLDYIGSSFTLHARTNLEVVKRFVRVNVDLQGHSPFRLKIRNLDI</sequence>
<gene>
    <name evidence="6" type="primary">rtcA</name>
    <name evidence="10" type="ordered locus">Mcup_1503</name>
</gene>
<evidence type="ECO:0000259" key="9">
    <source>
        <dbReference type="Pfam" id="PF05189"/>
    </source>
</evidence>
<dbReference type="SUPFAM" id="SSF55205">
    <property type="entry name" value="EPT/RTPC-like"/>
    <property type="match status" value="1"/>
</dbReference>
<dbReference type="PIRSF" id="PIRSF005378">
    <property type="entry name" value="RNA3'_term_phos_cycl_euk"/>
    <property type="match status" value="1"/>
</dbReference>
<dbReference type="HOGENOM" id="CLU_027882_0_0_2"/>
<dbReference type="InterPro" id="IPR013792">
    <property type="entry name" value="RNA3'P_cycl/enolpyr_Trfase_a/b"/>
</dbReference>
<dbReference type="GeneID" id="10493692"/>
<evidence type="ECO:0000256" key="7">
    <source>
        <dbReference type="NCBIfam" id="TIGR03399"/>
    </source>
</evidence>
<evidence type="ECO:0000256" key="1">
    <source>
        <dbReference type="ARBA" id="ARBA00009206"/>
    </source>
</evidence>
<dbReference type="Gene3D" id="3.30.360.20">
    <property type="entry name" value="RNA 3'-terminal phosphate cyclase, insert domain"/>
    <property type="match status" value="1"/>
</dbReference>
<evidence type="ECO:0000259" key="8">
    <source>
        <dbReference type="Pfam" id="PF01137"/>
    </source>
</evidence>
<comment type="catalytic activity">
    <reaction evidence="6">
        <text>a 3'-end 3'-phospho-ribonucleotide-RNA + ATP = a 3'-end 2',3'-cyclophospho-ribonucleotide-RNA + AMP + diphosphate</text>
        <dbReference type="Rhea" id="RHEA:23976"/>
        <dbReference type="Rhea" id="RHEA-COMP:10463"/>
        <dbReference type="Rhea" id="RHEA-COMP:10464"/>
        <dbReference type="ChEBI" id="CHEBI:30616"/>
        <dbReference type="ChEBI" id="CHEBI:33019"/>
        <dbReference type="ChEBI" id="CHEBI:83062"/>
        <dbReference type="ChEBI" id="CHEBI:83064"/>
        <dbReference type="ChEBI" id="CHEBI:456215"/>
        <dbReference type="EC" id="6.5.1.4"/>
    </reaction>
</comment>
<dbReference type="InterPro" id="IPR037136">
    <property type="entry name" value="RNA3'_phos_cyclase_dom_sf"/>
</dbReference>
<comment type="subcellular location">
    <subcellularLocation>
        <location evidence="6">Cytoplasm</location>
    </subcellularLocation>
</comment>
<dbReference type="Pfam" id="PF01137">
    <property type="entry name" value="RTC"/>
    <property type="match status" value="1"/>
</dbReference>
<evidence type="ECO:0000256" key="3">
    <source>
        <dbReference type="ARBA" id="ARBA00022598"/>
    </source>
</evidence>
<evidence type="ECO:0000256" key="5">
    <source>
        <dbReference type="ARBA" id="ARBA00022840"/>
    </source>
</evidence>
<dbReference type="HAMAP" id="MF_00200">
    <property type="entry name" value="RTC"/>
    <property type="match status" value="1"/>
</dbReference>
<dbReference type="Proteomes" id="UP000007812">
    <property type="component" value="Chromosome"/>
</dbReference>
<dbReference type="AlphaFoldDB" id="F4FZ36"/>
<dbReference type="PATRIC" id="fig|1006006.8.peg.1499"/>
<keyword evidence="11" id="KW-1185">Reference proteome</keyword>
<dbReference type="GO" id="GO:0003963">
    <property type="term" value="F:RNA-3'-phosphate cyclase activity"/>
    <property type="evidence" value="ECO:0007669"/>
    <property type="project" value="UniProtKB-UniRule"/>
</dbReference>
<evidence type="ECO:0000313" key="11">
    <source>
        <dbReference type="Proteomes" id="UP000007812"/>
    </source>
</evidence>
<evidence type="ECO:0000256" key="6">
    <source>
        <dbReference type="HAMAP-Rule" id="MF_00200"/>
    </source>
</evidence>
<dbReference type="EC" id="6.5.1.4" evidence="6 7"/>
<dbReference type="KEGG" id="mcn:Mcup_1503"/>
<dbReference type="GO" id="GO:0005524">
    <property type="term" value="F:ATP binding"/>
    <property type="evidence" value="ECO:0007669"/>
    <property type="project" value="UniProtKB-KW"/>
</dbReference>
<protein>
    <recommendedName>
        <fullName evidence="2 6">RNA 3'-terminal phosphate cyclase</fullName>
        <shortName evidence="6">RNA cyclase</shortName>
        <shortName evidence="6">RNA-3'-phosphate cyclase</shortName>
        <ecNumber evidence="6 7">6.5.1.4</ecNumber>
    </recommendedName>
</protein>
<keyword evidence="3 6" id="KW-0436">Ligase</keyword>
<dbReference type="Pfam" id="PF05189">
    <property type="entry name" value="RTC_insert"/>
    <property type="match status" value="1"/>
</dbReference>
<dbReference type="Gene3D" id="3.65.10.20">
    <property type="entry name" value="RNA 3'-terminal phosphate cyclase domain"/>
    <property type="match status" value="1"/>
</dbReference>
<dbReference type="NCBIfam" id="TIGR03399">
    <property type="entry name" value="RNA_3prim_cycl"/>
    <property type="match status" value="1"/>
</dbReference>
<dbReference type="OrthoDB" id="7994at2157"/>
<name>F4FZ36_METCR</name>
<organism evidence="10 11">
    <name type="scientific">Metallosphaera cuprina (strain Ar-4)</name>
    <dbReference type="NCBI Taxonomy" id="1006006"/>
    <lineage>
        <taxon>Archaea</taxon>
        <taxon>Thermoproteota</taxon>
        <taxon>Thermoprotei</taxon>
        <taxon>Sulfolobales</taxon>
        <taxon>Sulfolobaceae</taxon>
        <taxon>Metallosphaera</taxon>
    </lineage>
</organism>
<evidence type="ECO:0000256" key="4">
    <source>
        <dbReference type="ARBA" id="ARBA00022741"/>
    </source>
</evidence>
<reference evidence="10 11" key="1">
    <citation type="journal article" date="2011" name="J. Bacteriol.">
        <title>Complete genome sequence of Metallosphaera cuprina, a metal sulfide-oxidizing archaeon from a hot spring.</title>
        <authorList>
            <person name="Liu L.J."/>
            <person name="You X.Y."/>
            <person name="Zheng H."/>
            <person name="Wang S."/>
            <person name="Jiang C.Y."/>
            <person name="Liu S.J."/>
        </authorList>
    </citation>
    <scope>NUCLEOTIDE SEQUENCE [LARGE SCALE GENOMIC DNA]</scope>
    <source>
        <strain evidence="10 11">Ar-4</strain>
    </source>
</reference>
<dbReference type="InterPro" id="IPR013791">
    <property type="entry name" value="RNA3'-term_phos_cycl_insert"/>
</dbReference>
<proteinExistence type="inferred from homology"/>
<accession>F4FZ36</accession>
<dbReference type="GO" id="GO:0005737">
    <property type="term" value="C:cytoplasm"/>
    <property type="evidence" value="ECO:0007669"/>
    <property type="project" value="UniProtKB-SubCell"/>
</dbReference>
<dbReference type="InterPro" id="IPR023797">
    <property type="entry name" value="RNA3'_phos_cyclase_dom"/>
</dbReference>
<dbReference type="InterPro" id="IPR017770">
    <property type="entry name" value="RNA3'_term_phos_cyc_type_1"/>
</dbReference>
<comment type="similarity">
    <text evidence="1 6">Belongs to the RNA 3'-terminal cyclase family. Type 1 subfamily.</text>
</comment>
<evidence type="ECO:0000313" key="10">
    <source>
        <dbReference type="EMBL" id="AEB95606.1"/>
    </source>
</evidence>
<comment type="caution">
    <text evidence="6">Lacks conserved residue(s) required for the propagation of feature annotation.</text>
</comment>
<dbReference type="RefSeq" id="WP_013738104.1">
    <property type="nucleotide sequence ID" value="NC_015435.1"/>
</dbReference>
<dbReference type="GO" id="GO:0006396">
    <property type="term" value="P:RNA processing"/>
    <property type="evidence" value="ECO:0007669"/>
    <property type="project" value="UniProtKB-UniRule"/>
</dbReference>
<dbReference type="InterPro" id="IPR036553">
    <property type="entry name" value="RPTC_insert"/>
</dbReference>
<dbReference type="PANTHER" id="PTHR11096">
    <property type="entry name" value="RNA 3' TERMINAL PHOSPHATE CYCLASE"/>
    <property type="match status" value="1"/>
</dbReference>
<dbReference type="PANTHER" id="PTHR11096:SF0">
    <property type="entry name" value="RNA 3'-TERMINAL PHOSPHATE CYCLASE"/>
    <property type="match status" value="1"/>
</dbReference>